<accession>A0AA38TK95</accession>
<evidence type="ECO:0000313" key="1">
    <source>
        <dbReference type="EMBL" id="KAJ9556886.1"/>
    </source>
</evidence>
<name>A0AA38TK95_9ASTR</name>
<gene>
    <name evidence="1" type="ORF">OSB04_011500</name>
</gene>
<sequence length="216" mass="24675">MWSKMSVKGVKVRPGRLMPGRLKCRDQTRNSSKVEIQGPFCKLRESLGLLWDDFGRKVEKVAGNFNFSSETRKSPRTTCSGTTLMAISVIDERDELEHLQSYSNFKELAFQIENPNSKDLNSINNELLHLLNRHCKCIARIQDHRLRSSKGMGVGKYIASEIFHRRRPYVGDIFLSGWEEPGGQLDLRLFVYCVGERCDRCSGFVRVVVDGSDREG</sequence>
<organism evidence="1 2">
    <name type="scientific">Centaurea solstitialis</name>
    <name type="common">yellow star-thistle</name>
    <dbReference type="NCBI Taxonomy" id="347529"/>
    <lineage>
        <taxon>Eukaryota</taxon>
        <taxon>Viridiplantae</taxon>
        <taxon>Streptophyta</taxon>
        <taxon>Embryophyta</taxon>
        <taxon>Tracheophyta</taxon>
        <taxon>Spermatophyta</taxon>
        <taxon>Magnoliopsida</taxon>
        <taxon>eudicotyledons</taxon>
        <taxon>Gunneridae</taxon>
        <taxon>Pentapetalae</taxon>
        <taxon>asterids</taxon>
        <taxon>campanulids</taxon>
        <taxon>Asterales</taxon>
        <taxon>Asteraceae</taxon>
        <taxon>Carduoideae</taxon>
        <taxon>Cardueae</taxon>
        <taxon>Centaureinae</taxon>
        <taxon>Centaurea</taxon>
    </lineage>
</organism>
<comment type="caution">
    <text evidence="1">The sequence shown here is derived from an EMBL/GenBank/DDBJ whole genome shotgun (WGS) entry which is preliminary data.</text>
</comment>
<proteinExistence type="predicted"/>
<dbReference type="EMBL" id="JARYMX010000003">
    <property type="protein sequence ID" value="KAJ9556886.1"/>
    <property type="molecule type" value="Genomic_DNA"/>
</dbReference>
<protein>
    <submittedName>
        <fullName evidence="1">Uncharacterized protein</fullName>
    </submittedName>
</protein>
<reference evidence="1" key="1">
    <citation type="submission" date="2023-03" db="EMBL/GenBank/DDBJ databases">
        <title>Chromosome-scale reference genome and RAD-based genetic map of yellow starthistle (Centaurea solstitialis) reveal putative structural variation and QTLs associated with invader traits.</title>
        <authorList>
            <person name="Reatini B."/>
            <person name="Cang F.A."/>
            <person name="Jiang Q."/>
            <person name="Mckibben M.T.W."/>
            <person name="Barker M.S."/>
            <person name="Rieseberg L.H."/>
            <person name="Dlugosch K.M."/>
        </authorList>
    </citation>
    <scope>NUCLEOTIDE SEQUENCE</scope>
    <source>
        <strain evidence="1">CAN-66</strain>
        <tissue evidence="1">Leaf</tissue>
    </source>
</reference>
<dbReference type="Proteomes" id="UP001172457">
    <property type="component" value="Chromosome 3"/>
</dbReference>
<keyword evidence="2" id="KW-1185">Reference proteome</keyword>
<dbReference type="AlphaFoldDB" id="A0AA38TK95"/>
<evidence type="ECO:0000313" key="2">
    <source>
        <dbReference type="Proteomes" id="UP001172457"/>
    </source>
</evidence>